<dbReference type="GO" id="GO:0043531">
    <property type="term" value="F:ADP binding"/>
    <property type="evidence" value="ECO:0007669"/>
    <property type="project" value="InterPro"/>
</dbReference>
<reference evidence="7" key="2">
    <citation type="submission" date="2025-08" db="UniProtKB">
        <authorList>
            <consortium name="RefSeq"/>
        </authorList>
    </citation>
    <scope>IDENTIFICATION</scope>
    <source>
        <tissue evidence="7">Leaf</tissue>
    </source>
</reference>
<keyword evidence="2" id="KW-0677">Repeat</keyword>
<dbReference type="InterPro" id="IPR042197">
    <property type="entry name" value="Apaf_helical"/>
</dbReference>
<sequence>MLKKPINIFGHFVIGTLTFEGKNIYRINSIKIDRAAIDISILVSSESFQYRLLFSFIKRKYFLSLNSQSFWLSCSNRYFSFFIFLRKKIMKELEISVAAERLSRLSDEETALEIGLSERIEDITKLLQDNRSILKNDDPSQRETIDELITKIDEVSFNIEYAIGNHGLSRNKSRKFSMGCMSCCMQSQDDDPYFRIKCEVRELYDEVKHALEKLSYLPESNEKDDEWKSPDYYYNLPPDRDVVGLTKVKSELLQCLIDESEYLKVISLCGVGGVGKTTLAHEVFQDPGIELEFKYRIWIPVSSKFNTKDILMHILSCIESRRHLADKPQAELADDIIYSIKKGGRFLFVLDDVWSTRVLDELQRLLLSAKKKGSSSSILLTTRKRQVAEYGILKPPFVYTVRRLMKNDAWKLFMEEYRRHNQEDKLSAEKENIGKEMVKRCEGVPLAIIKLGQELAGKESLDEWSIVHQNLMSFLTDNVLQVLAPSFDDLPDHLKLCFIYLGLWPEDSVIDAEKLYHFWIVEGLVKPQDIRVGVTALNVAEQYLTEPARMSMVEVEEEDAPSVRRLKFCRVTRMMRQLCISKGNQINFSHRIDSLVGSNSTSSFLRNKTGRLFVCLEKLEDSGILAKKQHTWNLHSLHILDAHKRQAKRPVRLSGKFDVEELRLLRLLDFDGAEIGWDEIAADGRSVIRRSELLEGISKLVRLRYLSFKRCILTQLPAAISNLLCLQVLDLRVDDSITEVILPNVLWKMRKMKHLYLPRMFRTYTGDKLRLDGLTELETLENFITRVCNVTDLQTLTELHNLAVKIDGDLTDLQFINEHLKQPSNKQIQLSIDVRNFDCFVDNRHSVIRELLQYRAIRIFCIEGHIRELPPKNKISPSLTKLVLIGSELEKDPMESLSKLPNLRVLVLDDNAFEGTDMVSPPSGFTELKRLEILNLIFLESWTIQNNSVPKLSSIKIENCPKLRIPDGFKFLAALKKLEIAKMPKSFANMLCGIDGRRDEDTDIVEYVKITFPITDEITRSQDEASSSDVHTA</sequence>
<keyword evidence="3" id="KW-0547">Nucleotide-binding</keyword>
<dbReference type="AlphaFoldDB" id="A0A1S4DFU7"/>
<dbReference type="STRING" id="4097.A0A1S4DFU7"/>
<dbReference type="InterPro" id="IPR044974">
    <property type="entry name" value="Disease_R_plants"/>
</dbReference>
<dbReference type="OMA" id="MRIAESC"/>
<dbReference type="Pfam" id="PF23598">
    <property type="entry name" value="LRR_14"/>
    <property type="match status" value="1"/>
</dbReference>
<dbReference type="SUPFAM" id="SSF52540">
    <property type="entry name" value="P-loop containing nucleoside triphosphate hydrolases"/>
    <property type="match status" value="1"/>
</dbReference>
<dbReference type="InterPro" id="IPR058922">
    <property type="entry name" value="WHD_DRP"/>
</dbReference>
<evidence type="ECO:0000256" key="4">
    <source>
        <dbReference type="ARBA" id="ARBA00022821"/>
    </source>
</evidence>
<dbReference type="PANTHER" id="PTHR23155:SF1211">
    <property type="entry name" value="OS09G0313500 PROTEIN"/>
    <property type="match status" value="1"/>
</dbReference>
<dbReference type="OrthoDB" id="1259037at2759"/>
<dbReference type="RefSeq" id="XP_016512218.2">
    <property type="nucleotide sequence ID" value="XM_016656732.2"/>
</dbReference>
<evidence type="ECO:0000256" key="5">
    <source>
        <dbReference type="ARBA" id="ARBA00022840"/>
    </source>
</evidence>
<dbReference type="PANTHER" id="PTHR23155">
    <property type="entry name" value="DISEASE RESISTANCE PROTEIN RP"/>
    <property type="match status" value="1"/>
</dbReference>
<dbReference type="InterPro" id="IPR027417">
    <property type="entry name" value="P-loop_NTPase"/>
</dbReference>
<protein>
    <submittedName>
        <fullName evidence="7">Disease resistance RPP8-like protein 2 isoform X1</fullName>
    </submittedName>
</protein>
<dbReference type="Gene3D" id="3.80.10.10">
    <property type="entry name" value="Ribonuclease Inhibitor"/>
    <property type="match status" value="2"/>
</dbReference>
<dbReference type="Pfam" id="PF23559">
    <property type="entry name" value="WHD_DRP"/>
    <property type="match status" value="1"/>
</dbReference>
<keyword evidence="6" id="KW-1185">Reference proteome</keyword>
<name>A0A1S4DFU7_TOBAC</name>
<dbReference type="RefSeq" id="XP_016512218.1">
    <property type="nucleotide sequence ID" value="XM_016656732.1"/>
</dbReference>
<dbReference type="InterPro" id="IPR032675">
    <property type="entry name" value="LRR_dom_sf"/>
</dbReference>
<dbReference type="GeneID" id="107829258"/>
<keyword evidence="4" id="KW-0611">Plant defense</keyword>
<dbReference type="InterPro" id="IPR055414">
    <property type="entry name" value="LRR_R13L4/SHOC2-like"/>
</dbReference>
<reference evidence="6" key="1">
    <citation type="journal article" date="2014" name="Nat. Commun.">
        <title>The tobacco genome sequence and its comparison with those of tomato and potato.</title>
        <authorList>
            <person name="Sierro N."/>
            <person name="Battey J.N."/>
            <person name="Ouadi S."/>
            <person name="Bakaher N."/>
            <person name="Bovet L."/>
            <person name="Willig A."/>
            <person name="Goepfert S."/>
            <person name="Peitsch M.C."/>
            <person name="Ivanov N.V."/>
        </authorList>
    </citation>
    <scope>NUCLEOTIDE SEQUENCE [LARGE SCALE GENOMIC DNA]</scope>
</reference>
<keyword evidence="1" id="KW-0433">Leucine-rich repeat</keyword>
<proteinExistence type="predicted"/>
<organism evidence="6 7">
    <name type="scientific">Nicotiana tabacum</name>
    <name type="common">Common tobacco</name>
    <dbReference type="NCBI Taxonomy" id="4097"/>
    <lineage>
        <taxon>Eukaryota</taxon>
        <taxon>Viridiplantae</taxon>
        <taxon>Streptophyta</taxon>
        <taxon>Embryophyta</taxon>
        <taxon>Tracheophyta</taxon>
        <taxon>Spermatophyta</taxon>
        <taxon>Magnoliopsida</taxon>
        <taxon>eudicotyledons</taxon>
        <taxon>Gunneridae</taxon>
        <taxon>Pentapetalae</taxon>
        <taxon>asterids</taxon>
        <taxon>lamiids</taxon>
        <taxon>Solanales</taxon>
        <taxon>Solanaceae</taxon>
        <taxon>Nicotianoideae</taxon>
        <taxon>Nicotianeae</taxon>
        <taxon>Nicotiana</taxon>
    </lineage>
</organism>
<dbReference type="GO" id="GO:0051707">
    <property type="term" value="P:response to other organism"/>
    <property type="evidence" value="ECO:0007669"/>
    <property type="project" value="UniProtKB-ARBA"/>
</dbReference>
<dbReference type="Proteomes" id="UP000790787">
    <property type="component" value="Chromosome 7"/>
</dbReference>
<dbReference type="GO" id="GO:0006952">
    <property type="term" value="P:defense response"/>
    <property type="evidence" value="ECO:0007669"/>
    <property type="project" value="UniProtKB-KW"/>
</dbReference>
<dbReference type="KEGG" id="nta:107829258"/>
<evidence type="ECO:0000313" key="7">
    <source>
        <dbReference type="RefSeq" id="XP_016512218.2"/>
    </source>
</evidence>
<dbReference type="SMR" id="A0A1S4DFU7"/>
<gene>
    <name evidence="7" type="primary">LOC107829258</name>
</gene>
<evidence type="ECO:0000256" key="3">
    <source>
        <dbReference type="ARBA" id="ARBA00022741"/>
    </source>
</evidence>
<evidence type="ECO:0000256" key="2">
    <source>
        <dbReference type="ARBA" id="ARBA00022737"/>
    </source>
</evidence>
<accession>A0A1S4DFU7</accession>
<evidence type="ECO:0000313" key="6">
    <source>
        <dbReference type="Proteomes" id="UP000790787"/>
    </source>
</evidence>
<keyword evidence="5" id="KW-0067">ATP-binding</keyword>
<dbReference type="SUPFAM" id="SSF52058">
    <property type="entry name" value="L domain-like"/>
    <property type="match status" value="1"/>
</dbReference>
<dbReference type="Gene3D" id="1.10.8.430">
    <property type="entry name" value="Helical domain of apoptotic protease-activating factors"/>
    <property type="match status" value="1"/>
</dbReference>
<dbReference type="PaxDb" id="4097-A0A1S4DFU7"/>
<evidence type="ECO:0000256" key="1">
    <source>
        <dbReference type="ARBA" id="ARBA00022614"/>
    </source>
</evidence>